<name>A0ACC3A3G8_9EURO</name>
<keyword evidence="2" id="KW-1185">Reference proteome</keyword>
<organism evidence="1 2">
    <name type="scientific">Neophaeococcomyces mojaviensis</name>
    <dbReference type="NCBI Taxonomy" id="3383035"/>
    <lineage>
        <taxon>Eukaryota</taxon>
        <taxon>Fungi</taxon>
        <taxon>Dikarya</taxon>
        <taxon>Ascomycota</taxon>
        <taxon>Pezizomycotina</taxon>
        <taxon>Eurotiomycetes</taxon>
        <taxon>Chaetothyriomycetidae</taxon>
        <taxon>Chaetothyriales</taxon>
        <taxon>Chaetothyriales incertae sedis</taxon>
        <taxon>Neophaeococcomyces</taxon>
    </lineage>
</organism>
<dbReference type="EMBL" id="JAPDRQ010000112">
    <property type="protein sequence ID" value="KAJ9654767.1"/>
    <property type="molecule type" value="Genomic_DNA"/>
</dbReference>
<evidence type="ECO:0000313" key="2">
    <source>
        <dbReference type="Proteomes" id="UP001172386"/>
    </source>
</evidence>
<reference evidence="1" key="1">
    <citation type="submission" date="2022-10" db="EMBL/GenBank/DDBJ databases">
        <title>Culturing micro-colonial fungi from biological soil crusts in the Mojave desert and describing Neophaeococcomyces mojavensis, and introducing the new genera and species Taxawa tesnikishii.</title>
        <authorList>
            <person name="Kurbessoian T."/>
            <person name="Stajich J.E."/>
        </authorList>
    </citation>
    <scope>NUCLEOTIDE SEQUENCE</scope>
    <source>
        <strain evidence="1">JES_112</strain>
    </source>
</reference>
<protein>
    <submittedName>
        <fullName evidence="1">Uncharacterized protein</fullName>
    </submittedName>
</protein>
<accession>A0ACC3A3G8</accession>
<gene>
    <name evidence="1" type="ORF">H2198_006206</name>
</gene>
<dbReference type="Proteomes" id="UP001172386">
    <property type="component" value="Unassembled WGS sequence"/>
</dbReference>
<proteinExistence type="predicted"/>
<evidence type="ECO:0000313" key="1">
    <source>
        <dbReference type="EMBL" id="KAJ9654767.1"/>
    </source>
</evidence>
<sequence length="728" mass="80644">MRKASRVGKVKKNNGTNAEAALDDQRILRPNKRAGAQIERQPSISLLRDLQHASNSDHQTSAEPLTPSNNTATTSPPKRCSPPRSDHAPILNLGLSFSGPNLPSTLPSATNRSLRLHEEASIDASYGGGSPNLADLLLPGTDMDQSSDSSELLSSMSLPPCHPGLTEFLDPLGIAIQESEDVDEQIFRDLQSMEMSDSPWKYRASSPALSDVSTTSSRSSDMSLLRAPPLDPSSPEMLMLRFDRETCGILSVKNGPSENPWRTLIWPLAKSSHALYHAISSMAALHGALRDPKLRLTGMAHMTQSIKKLSTELAQMSLDEALATTLALALSEGWDEKISTGIQHLTGAKIMLQNALTQRNRSMQSEEAAQRLKFLCNTYVYMDVIARLTSAEAQTSVDLENIVQAVNGPFDGNFLTEVDPLMGCATTLFPVMGKVASLVHKIWRTNSNSLNIVSEANELREQLLHWQPPRMDFIEPPEDPQSSVRHAIQTAEAYRRAILLHLHQAVPELDTEASSHAQAKNILTVLASTPLSSRTLIIQIFPLLVGSCEMVSPEDRQWVTWRWEAMLQRLSIVNVSSCWKIVQEVWRRRDMHIQEQARGLASRSFGKHVSLGLLIPLNLRRRMQPAEAIADDALFDISGHGDMLFQDYDNGSTNRRFTSNPSRLLESGIASSGRPSPLPRRRTDITISNLDPEYTVKGNLHWLGVMDDWNWEGELSLLFPQFVAMETS</sequence>
<comment type="caution">
    <text evidence="1">The sequence shown here is derived from an EMBL/GenBank/DDBJ whole genome shotgun (WGS) entry which is preliminary data.</text>
</comment>